<dbReference type="OrthoDB" id="524326at2759"/>
<gene>
    <name evidence="2" type="ORF">BGZ99_009957</name>
</gene>
<name>A0A9P6UMI6_9FUNG</name>
<evidence type="ECO:0000256" key="1">
    <source>
        <dbReference type="SAM" id="MobiDB-lite"/>
    </source>
</evidence>
<evidence type="ECO:0000313" key="2">
    <source>
        <dbReference type="EMBL" id="KAG0311708.1"/>
    </source>
</evidence>
<dbReference type="EMBL" id="JAAAIP010000889">
    <property type="protein sequence ID" value="KAG0311708.1"/>
    <property type="molecule type" value="Genomic_DNA"/>
</dbReference>
<accession>A0A9P6UMI6</accession>
<evidence type="ECO:0000313" key="3">
    <source>
        <dbReference type="Proteomes" id="UP000738325"/>
    </source>
</evidence>
<dbReference type="AlphaFoldDB" id="A0A9P6UMI6"/>
<feature type="region of interest" description="Disordered" evidence="1">
    <location>
        <begin position="82"/>
        <end position="130"/>
    </location>
</feature>
<comment type="caution">
    <text evidence="2">The sequence shown here is derived from an EMBL/GenBank/DDBJ whole genome shotgun (WGS) entry which is preliminary data.</text>
</comment>
<feature type="compositionally biased region" description="Polar residues" evidence="1">
    <location>
        <begin position="103"/>
        <end position="112"/>
    </location>
</feature>
<sequence length="130" mass="14868">MAAEAAAVEAREGAYRLYNEEWWARLKQKRISKAHKIAPGLLDNEDRRILTPTMATTQVYTPSDLDSFATYKVGKSNLFDHSEFKANDNGSPATRGLAKWKQSRSTSGNSRDMNAFSVEREQSQRRWQRI</sequence>
<reference evidence="2" key="1">
    <citation type="journal article" date="2020" name="Fungal Divers.">
        <title>Resolving the Mortierellaceae phylogeny through synthesis of multi-gene phylogenetics and phylogenomics.</title>
        <authorList>
            <person name="Vandepol N."/>
            <person name="Liber J."/>
            <person name="Desiro A."/>
            <person name="Na H."/>
            <person name="Kennedy M."/>
            <person name="Barry K."/>
            <person name="Grigoriev I.V."/>
            <person name="Miller A.N."/>
            <person name="O'Donnell K."/>
            <person name="Stajich J.E."/>
            <person name="Bonito G."/>
        </authorList>
    </citation>
    <scope>NUCLEOTIDE SEQUENCE</scope>
    <source>
        <strain evidence="2">REB-010B</strain>
    </source>
</reference>
<protein>
    <submittedName>
        <fullName evidence="2">Uncharacterized protein</fullName>
    </submittedName>
</protein>
<dbReference type="Proteomes" id="UP000738325">
    <property type="component" value="Unassembled WGS sequence"/>
</dbReference>
<proteinExistence type="predicted"/>
<organism evidence="2 3">
    <name type="scientific">Dissophora globulifera</name>
    <dbReference type="NCBI Taxonomy" id="979702"/>
    <lineage>
        <taxon>Eukaryota</taxon>
        <taxon>Fungi</taxon>
        <taxon>Fungi incertae sedis</taxon>
        <taxon>Mucoromycota</taxon>
        <taxon>Mortierellomycotina</taxon>
        <taxon>Mortierellomycetes</taxon>
        <taxon>Mortierellales</taxon>
        <taxon>Mortierellaceae</taxon>
        <taxon>Dissophora</taxon>
    </lineage>
</organism>
<keyword evidence="3" id="KW-1185">Reference proteome</keyword>